<keyword evidence="5" id="KW-0325">Glycoprotein</keyword>
<proteinExistence type="inferred from homology"/>
<dbReference type="AlphaFoldDB" id="A0A161ZUJ5"/>
<dbReference type="GO" id="GO:0033612">
    <property type="term" value="F:receptor serine/threonine kinase binding"/>
    <property type="evidence" value="ECO:0007669"/>
    <property type="project" value="TreeGrafter"/>
</dbReference>
<organism evidence="9">
    <name type="scientific">Daucus carota subsp. sativus</name>
    <name type="common">Carrot</name>
    <dbReference type="NCBI Taxonomy" id="79200"/>
    <lineage>
        <taxon>Eukaryota</taxon>
        <taxon>Viridiplantae</taxon>
        <taxon>Streptophyta</taxon>
        <taxon>Embryophyta</taxon>
        <taxon>Tracheophyta</taxon>
        <taxon>Spermatophyta</taxon>
        <taxon>Magnoliopsida</taxon>
        <taxon>eudicotyledons</taxon>
        <taxon>Gunneridae</taxon>
        <taxon>Pentapetalae</taxon>
        <taxon>asterids</taxon>
        <taxon>campanulids</taxon>
        <taxon>Apiales</taxon>
        <taxon>Apiaceae</taxon>
        <taxon>Apioideae</taxon>
        <taxon>Scandiceae</taxon>
        <taxon>Daucinae</taxon>
        <taxon>Daucus</taxon>
        <taxon>Daucus sect. Daucus</taxon>
    </lineage>
</organism>
<sequence>MAGLRFWFCVVFFLVLVTCSEARPLESFPRKRKQALIETGTEIIRVSMRKHESNKGGFYETNRLSPGGPDPKHH</sequence>
<evidence type="ECO:0000256" key="3">
    <source>
        <dbReference type="ARBA" id="ARBA00022525"/>
    </source>
</evidence>
<evidence type="ECO:0000256" key="7">
    <source>
        <dbReference type="SAM" id="MobiDB-lite"/>
    </source>
</evidence>
<dbReference type="OMA" id="TCSEARP"/>
<reference evidence="9" key="1">
    <citation type="journal article" date="2016" name="Nat. Genet.">
        <title>A high-quality carrot genome assembly provides new insights into carotenoid accumulation and asterid genome evolution.</title>
        <authorList>
            <person name="Iorizzo M."/>
            <person name="Ellison S."/>
            <person name="Senalik D."/>
            <person name="Zeng P."/>
            <person name="Satapoomin P."/>
            <person name="Huang J."/>
            <person name="Bowman M."/>
            <person name="Iovene M."/>
            <person name="Sanseverino W."/>
            <person name="Cavagnaro P."/>
            <person name="Yildiz M."/>
            <person name="Macko-Podgorni A."/>
            <person name="Moranska E."/>
            <person name="Grzebelus E."/>
            <person name="Grzebelus D."/>
            <person name="Ashrafi H."/>
            <person name="Zheng Z."/>
            <person name="Cheng S."/>
            <person name="Spooner D."/>
            <person name="Van Deynze A."/>
            <person name="Simon P."/>
        </authorList>
    </citation>
    <scope>NUCLEOTIDE SEQUENCE [LARGE SCALE GENOMIC DNA]</scope>
    <source>
        <tissue evidence="9">Leaf</tissue>
    </source>
</reference>
<gene>
    <name evidence="9" type="ORF">DCAR_021013</name>
    <name evidence="10" type="ORF">DCAR_0625318</name>
</gene>
<dbReference type="GO" id="GO:0005576">
    <property type="term" value="C:extracellular region"/>
    <property type="evidence" value="ECO:0007669"/>
    <property type="project" value="UniProtKB-SubCell"/>
</dbReference>
<evidence type="ECO:0000256" key="8">
    <source>
        <dbReference type="SAM" id="SignalP"/>
    </source>
</evidence>
<dbReference type="EMBL" id="LNRQ01000006">
    <property type="protein sequence ID" value="KZM91622.1"/>
    <property type="molecule type" value="Genomic_DNA"/>
</dbReference>
<evidence type="ECO:0000313" key="10">
    <source>
        <dbReference type="EMBL" id="WOH05895.1"/>
    </source>
</evidence>
<reference evidence="10" key="2">
    <citation type="submission" date="2022-03" db="EMBL/GenBank/DDBJ databases">
        <title>Draft title - Genomic analysis of global carrot germplasm unveils the trajectory of domestication and the origin of high carotenoid orange carrot.</title>
        <authorList>
            <person name="Iorizzo M."/>
            <person name="Ellison S."/>
            <person name="Senalik D."/>
            <person name="Macko-Podgorni A."/>
            <person name="Grzebelus D."/>
            <person name="Bostan H."/>
            <person name="Rolling W."/>
            <person name="Curaba J."/>
            <person name="Simon P."/>
        </authorList>
    </citation>
    <scope>NUCLEOTIDE SEQUENCE</scope>
    <source>
        <tissue evidence="10">Leaf</tissue>
    </source>
</reference>
<evidence type="ECO:0000256" key="2">
    <source>
        <dbReference type="ARBA" id="ARBA00005416"/>
    </source>
</evidence>
<feature type="chain" id="PRO_5007830633" evidence="8">
    <location>
        <begin position="23"/>
        <end position="74"/>
    </location>
</feature>
<keyword evidence="3" id="KW-0964">Secreted</keyword>
<keyword evidence="4 8" id="KW-0732">Signal</keyword>
<comment type="subcellular location">
    <subcellularLocation>
        <location evidence="1">Secreted</location>
        <location evidence="1">Extracellular space</location>
    </subcellularLocation>
</comment>
<feature type="region of interest" description="Disordered" evidence="7">
    <location>
        <begin position="51"/>
        <end position="74"/>
    </location>
</feature>
<keyword evidence="6" id="KW-0379">Hydroxylation</keyword>
<feature type="signal peptide" evidence="8">
    <location>
        <begin position="1"/>
        <end position="22"/>
    </location>
</feature>
<protein>
    <submittedName>
        <fullName evidence="9">Uncharacterized protein</fullName>
    </submittedName>
</protein>
<keyword evidence="11" id="KW-1185">Reference proteome</keyword>
<dbReference type="PANTHER" id="PTHR33869:SF5">
    <property type="entry name" value="CLAVATA3_ESR (CLE)-RELATED PROTEIN 4"/>
    <property type="match status" value="1"/>
</dbReference>
<evidence type="ECO:0000256" key="1">
    <source>
        <dbReference type="ARBA" id="ARBA00004239"/>
    </source>
</evidence>
<evidence type="ECO:0000256" key="5">
    <source>
        <dbReference type="ARBA" id="ARBA00023180"/>
    </source>
</evidence>
<name>A0A161ZUJ5_DAUCS</name>
<dbReference type="Proteomes" id="UP000077755">
    <property type="component" value="Chromosome 6"/>
</dbReference>
<dbReference type="InterPro" id="IPR039616">
    <property type="entry name" value="CLE1-4"/>
</dbReference>
<accession>A0A161ZUJ5</accession>
<dbReference type="PANTHER" id="PTHR33869">
    <property type="entry name" value="CLAVATA3/ESR (CLE)-RELATED PROTEIN 3"/>
    <property type="match status" value="1"/>
</dbReference>
<evidence type="ECO:0000313" key="9">
    <source>
        <dbReference type="EMBL" id="KZM91622.1"/>
    </source>
</evidence>
<evidence type="ECO:0000256" key="4">
    <source>
        <dbReference type="ARBA" id="ARBA00022729"/>
    </source>
</evidence>
<comment type="similarity">
    <text evidence="2">Belongs to the CLV3/ESR signal peptide family.</text>
</comment>
<evidence type="ECO:0000256" key="6">
    <source>
        <dbReference type="ARBA" id="ARBA00023278"/>
    </source>
</evidence>
<dbReference type="EMBL" id="CP093348">
    <property type="protein sequence ID" value="WOH05895.1"/>
    <property type="molecule type" value="Genomic_DNA"/>
</dbReference>
<dbReference type="Gramene" id="KZM91622">
    <property type="protein sequence ID" value="KZM91622"/>
    <property type="gene ID" value="DCAR_021013"/>
</dbReference>
<evidence type="ECO:0000313" key="11">
    <source>
        <dbReference type="Proteomes" id="UP000077755"/>
    </source>
</evidence>